<keyword evidence="5" id="KW-0560">Oxidoreductase</keyword>
<dbReference type="GO" id="GO:0046872">
    <property type="term" value="F:metal ion binding"/>
    <property type="evidence" value="ECO:0007669"/>
    <property type="project" value="UniProtKB-KW"/>
</dbReference>
<evidence type="ECO:0000313" key="8">
    <source>
        <dbReference type="EMBL" id="KAK5174351.1"/>
    </source>
</evidence>
<dbReference type="RefSeq" id="XP_064663020.1">
    <property type="nucleotide sequence ID" value="XM_064798693.1"/>
</dbReference>
<protein>
    <recommendedName>
        <fullName evidence="7">TauD/TfdA-like domain-containing protein</fullName>
    </recommendedName>
</protein>
<evidence type="ECO:0000256" key="3">
    <source>
        <dbReference type="ARBA" id="ARBA00022723"/>
    </source>
</evidence>
<dbReference type="Gene3D" id="3.60.130.10">
    <property type="entry name" value="Clavaminate synthase-like"/>
    <property type="match status" value="1"/>
</dbReference>
<dbReference type="CDD" id="cd00250">
    <property type="entry name" value="CAS_like"/>
    <property type="match status" value="1"/>
</dbReference>
<dbReference type="InterPro" id="IPR042098">
    <property type="entry name" value="TauD-like_sf"/>
</dbReference>
<dbReference type="PANTHER" id="PTHR10696">
    <property type="entry name" value="GAMMA-BUTYROBETAINE HYDROXYLASE-RELATED"/>
    <property type="match status" value="1"/>
</dbReference>
<keyword evidence="4" id="KW-0223">Dioxygenase</keyword>
<comment type="cofactor">
    <cofactor evidence="1">
        <name>Fe(2+)</name>
        <dbReference type="ChEBI" id="CHEBI:29033"/>
    </cofactor>
</comment>
<organism evidence="8 9">
    <name type="scientific">Saxophila tyrrhenica</name>
    <dbReference type="NCBI Taxonomy" id="1690608"/>
    <lineage>
        <taxon>Eukaryota</taxon>
        <taxon>Fungi</taxon>
        <taxon>Dikarya</taxon>
        <taxon>Ascomycota</taxon>
        <taxon>Pezizomycotina</taxon>
        <taxon>Dothideomycetes</taxon>
        <taxon>Dothideomycetidae</taxon>
        <taxon>Mycosphaerellales</taxon>
        <taxon>Extremaceae</taxon>
        <taxon>Saxophila</taxon>
    </lineage>
</organism>
<reference evidence="8 9" key="1">
    <citation type="submission" date="2023-08" db="EMBL/GenBank/DDBJ databases">
        <title>Black Yeasts Isolated from many extreme environments.</title>
        <authorList>
            <person name="Coleine C."/>
            <person name="Stajich J.E."/>
            <person name="Selbmann L."/>
        </authorList>
    </citation>
    <scope>NUCLEOTIDE SEQUENCE [LARGE SCALE GENOMIC DNA]</scope>
    <source>
        <strain evidence="8 9">CCFEE 5935</strain>
    </source>
</reference>
<evidence type="ECO:0000259" key="7">
    <source>
        <dbReference type="Pfam" id="PF02668"/>
    </source>
</evidence>
<evidence type="ECO:0000256" key="1">
    <source>
        <dbReference type="ARBA" id="ARBA00001954"/>
    </source>
</evidence>
<evidence type="ECO:0000256" key="5">
    <source>
        <dbReference type="ARBA" id="ARBA00023002"/>
    </source>
</evidence>
<evidence type="ECO:0000313" key="9">
    <source>
        <dbReference type="Proteomes" id="UP001337655"/>
    </source>
</evidence>
<dbReference type="Proteomes" id="UP001337655">
    <property type="component" value="Unassembled WGS sequence"/>
</dbReference>
<dbReference type="GO" id="GO:0005739">
    <property type="term" value="C:mitochondrion"/>
    <property type="evidence" value="ECO:0007669"/>
    <property type="project" value="TreeGrafter"/>
</dbReference>
<keyword evidence="6" id="KW-0408">Iron</keyword>
<keyword evidence="9" id="KW-1185">Reference proteome</keyword>
<dbReference type="SUPFAM" id="SSF51197">
    <property type="entry name" value="Clavaminate synthase-like"/>
    <property type="match status" value="1"/>
</dbReference>
<comment type="caution">
    <text evidence="8">The sequence shown here is derived from an EMBL/GenBank/DDBJ whole genome shotgun (WGS) entry which is preliminary data.</text>
</comment>
<keyword evidence="3" id="KW-0479">Metal-binding</keyword>
<accession>A0AAV9PN90</accession>
<dbReference type="GeneID" id="89922779"/>
<proteinExistence type="inferred from homology"/>
<dbReference type="InterPro" id="IPR050411">
    <property type="entry name" value="AlphaKG_dependent_hydroxylases"/>
</dbReference>
<feature type="domain" description="TauD/TfdA-like" evidence="7">
    <location>
        <begin position="61"/>
        <end position="347"/>
    </location>
</feature>
<dbReference type="GO" id="GO:0045329">
    <property type="term" value="P:carnitine biosynthetic process"/>
    <property type="evidence" value="ECO:0007669"/>
    <property type="project" value="TreeGrafter"/>
</dbReference>
<dbReference type="InterPro" id="IPR003819">
    <property type="entry name" value="TauD/TfdA-like"/>
</dbReference>
<evidence type="ECO:0000256" key="2">
    <source>
        <dbReference type="ARBA" id="ARBA00008654"/>
    </source>
</evidence>
<dbReference type="PANTHER" id="PTHR10696:SF25">
    <property type="entry name" value="OXIDOREDUCTASE AIM17-RELATED"/>
    <property type="match status" value="1"/>
</dbReference>
<comment type="similarity">
    <text evidence="2">Belongs to the gamma-BBH/TMLD family.</text>
</comment>
<dbReference type="Pfam" id="PF02668">
    <property type="entry name" value="TauD"/>
    <property type="match status" value="1"/>
</dbReference>
<name>A0AAV9PN90_9PEZI</name>
<evidence type="ECO:0000256" key="4">
    <source>
        <dbReference type="ARBA" id="ARBA00022964"/>
    </source>
</evidence>
<dbReference type="AlphaFoldDB" id="A0AAV9PN90"/>
<dbReference type="GO" id="GO:0051213">
    <property type="term" value="F:dioxygenase activity"/>
    <property type="evidence" value="ECO:0007669"/>
    <property type="project" value="UniProtKB-KW"/>
</dbReference>
<gene>
    <name evidence="8" type="ORF">LTR77_001431</name>
</gene>
<dbReference type="EMBL" id="JAVRRT010000002">
    <property type="protein sequence ID" value="KAK5174351.1"/>
    <property type="molecule type" value="Genomic_DNA"/>
</dbReference>
<evidence type="ECO:0000256" key="6">
    <source>
        <dbReference type="ARBA" id="ARBA00023004"/>
    </source>
</evidence>
<sequence length="365" mass="41467">MSTLPPKSVWRDGDVIKIQWLDDAPNYPGNHTTSLSIATLRSLLKHGNANTWPSYAPSPRKAWEAEEYAQFSDFDYEAYMNDDQVLSQALTQLHTHGLLFVSNVPESETSVSTIGERIGPIKNTFYGYTWDVRSVPKAKNVAYTSQDLGFHMDLLYMEQPPQIQLLHCIRSSSSGGASLFTDSYKAAADLLAADVDTFKTLVDVEASFHYNHPDSNLYHQSRPVFEVLEKDYRQTFRALYNDKPVNILDYLTAVNWSPPFQAPFAVKPRHRQQQSKTEVLGPLNSRVADWHKAAQQFNALVHRPSGIYERLMKPGECVIFDNRRVLHARKAFEAGDAGKERWLRGAYLDKDPYLSKMRVLHGAAK</sequence>